<comment type="caution">
    <text evidence="1">The sequence shown here is derived from an EMBL/GenBank/DDBJ whole genome shotgun (WGS) entry which is preliminary data.</text>
</comment>
<protein>
    <submittedName>
        <fullName evidence="1">Uncharacterized protein</fullName>
    </submittedName>
</protein>
<sequence length="171" mass="20333">MMRINDIEQFFEGNVRKKTLADISFDKENKISVVSSAKEVFDFDTIVDATDINEGTKEKIKTSDTIYFKDGKVIFVEFKRGRISETDFRLKATESIVSFYNYIFEKGFKENLSFPSDLFQIYVVYDKRNESLAGRLPFFRNTERKLQIKYKHLFSKYKVIDNDKFQRIFKI</sequence>
<accession>A0A2H3KDC4</accession>
<proteinExistence type="predicted"/>
<evidence type="ECO:0000313" key="1">
    <source>
        <dbReference type="EMBL" id="PDS24522.1"/>
    </source>
</evidence>
<gene>
    <name evidence="1" type="ORF">B0A77_07730</name>
</gene>
<name>A0A2H3KDC4_9FLAO</name>
<dbReference type="OrthoDB" id="1355966at2"/>
<dbReference type="Proteomes" id="UP000220828">
    <property type="component" value="Unassembled WGS sequence"/>
</dbReference>
<dbReference type="AlphaFoldDB" id="A0A2H3KDC4"/>
<dbReference type="EMBL" id="PCMW01000041">
    <property type="protein sequence ID" value="PDS24522.1"/>
    <property type="molecule type" value="Genomic_DNA"/>
</dbReference>
<reference evidence="1 2" key="1">
    <citation type="submission" date="2017-09" db="EMBL/GenBank/DDBJ databases">
        <title>Whole genomes of Flavobacteriaceae.</title>
        <authorList>
            <person name="Stine C."/>
            <person name="Li C."/>
            <person name="Tadesse D."/>
        </authorList>
    </citation>
    <scope>NUCLEOTIDE SEQUENCE [LARGE SCALE GENOMIC DNA]</scope>
    <source>
        <strain evidence="1 2">ATCC 35036</strain>
    </source>
</reference>
<organism evidence="1 2">
    <name type="scientific">Flavobacterium branchiophilum</name>
    <dbReference type="NCBI Taxonomy" id="55197"/>
    <lineage>
        <taxon>Bacteria</taxon>
        <taxon>Pseudomonadati</taxon>
        <taxon>Bacteroidota</taxon>
        <taxon>Flavobacteriia</taxon>
        <taxon>Flavobacteriales</taxon>
        <taxon>Flavobacteriaceae</taxon>
        <taxon>Flavobacterium</taxon>
    </lineage>
</organism>
<dbReference type="RefSeq" id="WP_097554072.1">
    <property type="nucleotide sequence ID" value="NZ_PCMW01000041.1"/>
</dbReference>
<evidence type="ECO:0000313" key="2">
    <source>
        <dbReference type="Proteomes" id="UP000220828"/>
    </source>
</evidence>